<dbReference type="Proteomes" id="UP001633002">
    <property type="component" value="Unassembled WGS sequence"/>
</dbReference>
<evidence type="ECO:0000256" key="1">
    <source>
        <dbReference type="SAM" id="Coils"/>
    </source>
</evidence>
<keyword evidence="3" id="KW-1185">Reference proteome</keyword>
<protein>
    <submittedName>
        <fullName evidence="2">Uncharacterized protein</fullName>
    </submittedName>
</protein>
<organism evidence="2 3">
    <name type="scientific">Riccia sorocarpa</name>
    <dbReference type="NCBI Taxonomy" id="122646"/>
    <lineage>
        <taxon>Eukaryota</taxon>
        <taxon>Viridiplantae</taxon>
        <taxon>Streptophyta</taxon>
        <taxon>Embryophyta</taxon>
        <taxon>Marchantiophyta</taxon>
        <taxon>Marchantiopsida</taxon>
        <taxon>Marchantiidae</taxon>
        <taxon>Marchantiales</taxon>
        <taxon>Ricciaceae</taxon>
        <taxon>Riccia</taxon>
    </lineage>
</organism>
<feature type="coiled-coil region" evidence="1">
    <location>
        <begin position="149"/>
        <end position="176"/>
    </location>
</feature>
<accession>A0ABD3I4H3</accession>
<evidence type="ECO:0000313" key="2">
    <source>
        <dbReference type="EMBL" id="KAL3698610.1"/>
    </source>
</evidence>
<comment type="caution">
    <text evidence="2">The sequence shown here is derived from an EMBL/GenBank/DDBJ whole genome shotgun (WGS) entry which is preliminary data.</text>
</comment>
<sequence>MIEALDRNSKDSQNLQGKEPLVTDFTSIQSAQLLWQAAEPRVSRLRAFQTPSPSNPPQMKSFEALTLKINAPQHDTAVCEGLEKLAAEIPSSQLNEIELEELGRIKGYLEAEGGRTEEVEVLYEHYDSFKQSIQEAKDECQPGRVSRLLRRLNTNVVQLERQKTNFKKEVQTLRLQLQAKPTDTQKTEVHEEVDSGTLAVSQAEERLRSEIQYLKEQLGKERKTSGEHWNKINTMNMLLKRKDEEIRSFSVEVAQAQELARSRESELHQLKQSYQEQEAELAKANELIQQLGKAEEERKKNLTAVCEGLEKLAAEIPSSQLNEIELEELGRIKGYLEAEGGRTEEVEVLYEHYDSFKQSIQEAKDECQVTLGDLRRGVDELRAKLFPEG</sequence>
<proteinExistence type="predicted"/>
<gene>
    <name evidence="2" type="ORF">R1sor_012686</name>
</gene>
<dbReference type="EMBL" id="JBJQOH010000002">
    <property type="protein sequence ID" value="KAL3698610.1"/>
    <property type="molecule type" value="Genomic_DNA"/>
</dbReference>
<evidence type="ECO:0000313" key="3">
    <source>
        <dbReference type="Proteomes" id="UP001633002"/>
    </source>
</evidence>
<dbReference type="AlphaFoldDB" id="A0ABD3I4H3"/>
<reference evidence="2 3" key="1">
    <citation type="submission" date="2024-09" db="EMBL/GenBank/DDBJ databases">
        <title>Chromosome-scale assembly of Riccia sorocarpa.</title>
        <authorList>
            <person name="Paukszto L."/>
        </authorList>
    </citation>
    <scope>NUCLEOTIDE SEQUENCE [LARGE SCALE GENOMIC DNA]</scope>
    <source>
        <strain evidence="2">LP-2024</strain>
        <tissue evidence="2">Aerial parts of the thallus</tissue>
    </source>
</reference>
<feature type="coiled-coil region" evidence="1">
    <location>
        <begin position="239"/>
        <end position="297"/>
    </location>
</feature>
<keyword evidence="1" id="KW-0175">Coiled coil</keyword>
<name>A0ABD3I4H3_9MARC</name>